<dbReference type="Pfam" id="PF13847">
    <property type="entry name" value="Methyltransf_31"/>
    <property type="match status" value="1"/>
</dbReference>
<reference evidence="3 4" key="1">
    <citation type="submission" date="2018-11" db="EMBL/GenBank/DDBJ databases">
        <title>Trebonia kvetii gen.nov., sp.nov., a novel acidophilic actinobacterium, and proposal of the new actinobacterial family Treboniaceae fam. nov.</title>
        <authorList>
            <person name="Rapoport D."/>
            <person name="Sagova-Mareckova M."/>
            <person name="Sedlacek I."/>
            <person name="Provaznik J."/>
            <person name="Kralova S."/>
            <person name="Pavlinic D."/>
            <person name="Benes V."/>
            <person name="Kopecky J."/>
        </authorList>
    </citation>
    <scope>NUCLEOTIDE SEQUENCE [LARGE SCALE GENOMIC DNA]</scope>
    <source>
        <strain evidence="3 4">15Tr583</strain>
    </source>
</reference>
<evidence type="ECO:0000259" key="1">
    <source>
        <dbReference type="Pfam" id="PF13847"/>
    </source>
</evidence>
<dbReference type="CDD" id="cd02440">
    <property type="entry name" value="AdoMet_MTases"/>
    <property type="match status" value="1"/>
</dbReference>
<dbReference type="InterPro" id="IPR036390">
    <property type="entry name" value="WH_DNA-bd_sf"/>
</dbReference>
<keyword evidence="3" id="KW-0808">Transferase</keyword>
<comment type="caution">
    <text evidence="3">The sequence shown here is derived from an EMBL/GenBank/DDBJ whole genome shotgun (WGS) entry which is preliminary data.</text>
</comment>
<dbReference type="InterPro" id="IPR025714">
    <property type="entry name" value="Methyltranfer_dom"/>
</dbReference>
<evidence type="ECO:0000259" key="2">
    <source>
        <dbReference type="Pfam" id="PF21320"/>
    </source>
</evidence>
<dbReference type="InterPro" id="IPR036388">
    <property type="entry name" value="WH-like_DNA-bd_sf"/>
</dbReference>
<keyword evidence="3" id="KW-0489">Methyltransferase</keyword>
<dbReference type="Proteomes" id="UP000460272">
    <property type="component" value="Unassembled WGS sequence"/>
</dbReference>
<dbReference type="AlphaFoldDB" id="A0A6P2C3U8"/>
<dbReference type="PANTHER" id="PTHR45128:SF2">
    <property type="entry name" value="METHYLTRANSFERASE DOMAIN-CONTAINING PROTEIN"/>
    <property type="match status" value="1"/>
</dbReference>
<dbReference type="GO" id="GO:0008168">
    <property type="term" value="F:methyltransferase activity"/>
    <property type="evidence" value="ECO:0007669"/>
    <property type="project" value="UniProtKB-KW"/>
</dbReference>
<protein>
    <submittedName>
        <fullName evidence="3">Class I SAM-dependent methyltransferase</fullName>
    </submittedName>
</protein>
<dbReference type="Pfam" id="PF21320">
    <property type="entry name" value="WHD_Rv2258c"/>
    <property type="match status" value="1"/>
</dbReference>
<dbReference type="GO" id="GO:0032259">
    <property type="term" value="P:methylation"/>
    <property type="evidence" value="ECO:0007669"/>
    <property type="project" value="UniProtKB-KW"/>
</dbReference>
<proteinExistence type="predicted"/>
<feature type="domain" description="Methyltransferase" evidence="1">
    <location>
        <begin position="171"/>
        <end position="290"/>
    </location>
</feature>
<evidence type="ECO:0000313" key="4">
    <source>
        <dbReference type="Proteomes" id="UP000460272"/>
    </source>
</evidence>
<sequence>MDTQLIEQNVQRLLGAMTGAATTAMVAVGDQLGLYRALADGGPATQDELAARTGTAARYVREWLSQQAAAGFLTYREGDGRYVLPAEAALVLANEASPAFLAGGATITRGWFAGIDRLAEAFRTGAGIPWHEQHPAVFEGTERFFRPGYTASLTTEWVPALPGVADTLAAGGRIADVGCGHGVAAILLARAYPQATVHGYDFHDRSIQVARQRADQAGLGGRIRFEPLDATSYPADGFDLICLLDTLHDLGDPAAALAHARKAIAPDGAVLVVEPNAADDYAANLASPMAALSYAASTFQCTPAALAQPGGVALGAQAGPAVVRQLAEDAGFSQFREVTQTPVNVVLELRP</sequence>
<dbReference type="InterPro" id="IPR048711">
    <property type="entry name" value="WHD_Rv2258c"/>
</dbReference>
<dbReference type="EMBL" id="RPFW01000001">
    <property type="protein sequence ID" value="TVZ06089.1"/>
    <property type="molecule type" value="Genomic_DNA"/>
</dbReference>
<dbReference type="SUPFAM" id="SSF46785">
    <property type="entry name" value="Winged helix' DNA-binding domain"/>
    <property type="match status" value="1"/>
</dbReference>
<organism evidence="3 4">
    <name type="scientific">Trebonia kvetii</name>
    <dbReference type="NCBI Taxonomy" id="2480626"/>
    <lineage>
        <taxon>Bacteria</taxon>
        <taxon>Bacillati</taxon>
        <taxon>Actinomycetota</taxon>
        <taxon>Actinomycetes</taxon>
        <taxon>Streptosporangiales</taxon>
        <taxon>Treboniaceae</taxon>
        <taxon>Trebonia</taxon>
    </lineage>
</organism>
<dbReference type="PANTHER" id="PTHR45128">
    <property type="entry name" value="METHYLTRANSFERASE TYPE 11"/>
    <property type="match status" value="1"/>
</dbReference>
<dbReference type="SUPFAM" id="SSF53335">
    <property type="entry name" value="S-adenosyl-L-methionine-dependent methyltransferases"/>
    <property type="match status" value="1"/>
</dbReference>
<gene>
    <name evidence="3" type="ORF">EAS64_01125</name>
</gene>
<accession>A0A6P2C3U8</accession>
<dbReference type="Gene3D" id="3.40.50.150">
    <property type="entry name" value="Vaccinia Virus protein VP39"/>
    <property type="match status" value="1"/>
</dbReference>
<dbReference type="InterPro" id="IPR029063">
    <property type="entry name" value="SAM-dependent_MTases_sf"/>
</dbReference>
<feature type="domain" description="S-adenosylmethionine-dependent methyltransferase Rv2258c-like winged HTH" evidence="2">
    <location>
        <begin position="20"/>
        <end position="93"/>
    </location>
</feature>
<dbReference type="RefSeq" id="WP_145850843.1">
    <property type="nucleotide sequence ID" value="NZ_RPFW01000001.1"/>
</dbReference>
<dbReference type="Gene3D" id="1.10.10.10">
    <property type="entry name" value="Winged helix-like DNA-binding domain superfamily/Winged helix DNA-binding domain"/>
    <property type="match status" value="1"/>
</dbReference>
<evidence type="ECO:0000313" key="3">
    <source>
        <dbReference type="EMBL" id="TVZ06089.1"/>
    </source>
</evidence>
<keyword evidence="4" id="KW-1185">Reference proteome</keyword>
<dbReference type="InterPro" id="IPR053173">
    <property type="entry name" value="SAM-binding_MTase"/>
</dbReference>
<dbReference type="OrthoDB" id="9801363at2"/>
<name>A0A6P2C3U8_9ACTN</name>